<evidence type="ECO:0000256" key="5">
    <source>
        <dbReference type="ARBA" id="ARBA00023026"/>
    </source>
</evidence>
<dbReference type="InterPro" id="IPR029487">
    <property type="entry name" value="NEL_dom"/>
</dbReference>
<dbReference type="EC" id="2.3.2.27" evidence="2"/>
<dbReference type="EMBL" id="JABWQF010000021">
    <property type="protein sequence ID" value="MBC3295719.1"/>
    <property type="molecule type" value="Genomic_DNA"/>
</dbReference>
<keyword evidence="6" id="KW-1035">Host cytoplasm</keyword>
<dbReference type="EMBL" id="CP077084">
    <property type="protein sequence ID" value="QXH85148.1"/>
    <property type="molecule type" value="Genomic_DNA"/>
</dbReference>
<dbReference type="InterPro" id="IPR050216">
    <property type="entry name" value="LRR_domain-containing"/>
</dbReference>
<dbReference type="PROSITE" id="PS52053">
    <property type="entry name" value="NEL"/>
    <property type="match status" value="1"/>
</dbReference>
<keyword evidence="4" id="KW-0677">Repeat</keyword>
<evidence type="ECO:0000256" key="3">
    <source>
        <dbReference type="ARBA" id="ARBA00022614"/>
    </source>
</evidence>
<dbReference type="Pfam" id="PF14496">
    <property type="entry name" value="NEL"/>
    <property type="match status" value="1"/>
</dbReference>
<protein>
    <recommendedName>
        <fullName evidence="2">RING-type E3 ubiquitin transferase</fullName>
        <ecNumber evidence="2">2.3.2.27</ecNumber>
    </recommendedName>
</protein>
<keyword evidence="10" id="KW-1185">Reference proteome</keyword>
<keyword evidence="5" id="KW-0843">Virulence</keyword>
<dbReference type="Gene3D" id="3.80.10.10">
    <property type="entry name" value="Ribonuclease Inhibitor"/>
    <property type="match status" value="1"/>
</dbReference>
<dbReference type="KEGG" id="ptrt:HU722_0006680"/>
<evidence type="ECO:0000313" key="9">
    <source>
        <dbReference type="EMBL" id="QXH85148.1"/>
    </source>
</evidence>
<proteinExistence type="inferred from homology"/>
<dbReference type="Proteomes" id="UP000615613">
    <property type="component" value="Chromosome"/>
</dbReference>
<dbReference type="PANTHER" id="PTHR48051">
    <property type="match status" value="1"/>
</dbReference>
<reference evidence="9" key="2">
    <citation type="submission" date="2021-06" db="EMBL/GenBank/DDBJ databases">
        <title>Updating the genus Pseudomonas: Description of 43 new species and partition of the Pseudomonas putida group.</title>
        <authorList>
            <person name="Girard L."/>
            <person name="Lood C."/>
            <person name="Vandamme P."/>
            <person name="Rokni-Zadeh H."/>
            <person name="van Noort V."/>
            <person name="Hofte M."/>
            <person name="Lavigne R."/>
            <person name="De Mot R."/>
        </authorList>
    </citation>
    <scope>NUCLEOTIDE SEQUENCE</scope>
    <source>
        <strain evidence="9">SWRI145</strain>
    </source>
</reference>
<evidence type="ECO:0000313" key="10">
    <source>
        <dbReference type="Proteomes" id="UP000615613"/>
    </source>
</evidence>
<organism evidence="8">
    <name type="scientific">Pseudomonas tritici</name>
    <dbReference type="NCBI Taxonomy" id="2745518"/>
    <lineage>
        <taxon>Bacteria</taxon>
        <taxon>Pseudomonadati</taxon>
        <taxon>Pseudomonadota</taxon>
        <taxon>Gammaproteobacteria</taxon>
        <taxon>Pseudomonadales</taxon>
        <taxon>Pseudomonadaceae</taxon>
        <taxon>Pseudomonas</taxon>
    </lineage>
</organism>
<dbReference type="SMART" id="SM00369">
    <property type="entry name" value="LRR_TYP"/>
    <property type="match status" value="3"/>
</dbReference>
<keyword evidence="6" id="KW-0808">Transferase</keyword>
<dbReference type="SUPFAM" id="SSF52058">
    <property type="entry name" value="L domain-like"/>
    <property type="match status" value="1"/>
</dbReference>
<evidence type="ECO:0000259" key="7">
    <source>
        <dbReference type="PROSITE" id="PS52053"/>
    </source>
</evidence>
<accession>A0A8H9YWE6</accession>
<sequence>MPLPDTSPHVELIQQAAPKWLLNTSKARAKALSSTALAIQPWYSTAAAELKHANAQAWTTQNTVDQQLSALQDLPAFAEPLLRGALKTHYQIDVDVRQTYLFLVSAKGHILPGATSRSVSLLDAALHNFSSSERFSDASDYISQPDARGHFTVLKLKPRISIAQFTALCRRLDIGAQYQRHLKRHLLQTTLKASVIANQKAALHAAAHMALAQQHITPASFHLLQRTLKGERGVMQFYRLGMMNTSLSGILLIAADLDTAREAVNLLAYIPHDPHTPVKEHANTVALMNDLTTRLRDADYRRFFSQFVDQQQRGHFFSGLAQRLSTVKWHRKDDVTDPRPTWRDTPVDSPILQYHVTRIDGDLWTRRYQQALNKILNDARELAVSTADCDSHARWRWWDNVSKMLSEIFDAALLVVTPFVPLLGEAMLAYTAYQLLDEVVEGVVDLAEGQALEAAQHLVGVVSSVVQLGAFAAAGKILPSLFVNQLKPVWVKGRQRLWNPDLKPYVHHDLAPDSSPDRLGLHTQQGRTILPLDNAHYQVEQHPVEGDYRILHPRRSDAYAPRLQHNGQGAWSHEAENPRAWDEAKLLRRLGHSVSDLSDTQLAQVSRNSGTEPEHLCAMHTEHSPPPPLLQDSLHRLRLNQQALTLAQNIRTGVAADEETYWSPAMALELPGWPASHRINVFQEPSLTGTATEFGDPGASKVLAISHQDLNKGLLPERLVDFLDDNTLPEPRAQRIEALRNRLADNLAQRQPDVFDYLYENSQASGSVPGEVIRASFPEVPTPLVRSLLEQARPDEIEHITAQQHLPLRVKNLARAMALDARASHAHEGLYATQAITPDTERLMLNTLKLHSDAFGRTRVEIRQHSRVGKLRCQAGPEQAGRVRVLVRDEHAQYRVHDHDGNLLTAPGDLYSALLQSLPEVNQRAFTDGAQLRDWLMDRLASLEPRRLLLDEPMQAPLGENLIPLQRFRWVSRMLGVTPPTVEDRVRALYPHLRAEQVNARAQTFSTPEGRLVLQDLERQKKTLVDDLAHWVKAPTDFHDGDAERRQTERMVRSLLSRALQRSWETSGGGYIDDLGERQVGSRLDLEGWPLGPNLLRMPTLRSNFGHITSLAVPNTALTDANVPFLQLFPNLLSLDLTHNHLTQLPPALANLPRLTQLDIGSNPLRWDAAQLEQVKNLSQLKTLDLSHNRNLTTAPDVSGMRDLRELYLGNTAITDWPNGLFDHPRPRGFVLDMQNAPVHDVPQFLPWQPEADLVARTRLDRNQLGLDAEERMVSYRLEAGLDPYRTYPPRGAQDSFFWLQGFDARERIWRQNQWNDLEREHGSQGFFEVIRSLQLPEQVETERDRDAFIANRTGLSANVWRMLDAMHQDEGLRREFFRMAGTPGNCADASAQIFNNLGVETLVYETYRRRAQLSADTFAAHLAHLARQKARLDHVNRLAEAEVRRRLAPTGRGGLGLRLSTEVLDGVRGTVDEVQVHLAYQTGLKQRLDLPWLAEHMVYRATADVSANLLDSAHQQIISAEQGDGLLDQMLDVPFWDDYLDATHGDELQRNAERFQEKAGMVDDLQQIQDTLANKPQAPEEEKVALRQTLKNLADSLGIPHSEVLTGAPMTDATYTRLLQNLAVEQKALRRQLTRRALAMADLTI</sequence>
<dbReference type="GO" id="GO:0005576">
    <property type="term" value="C:extracellular region"/>
    <property type="evidence" value="ECO:0007669"/>
    <property type="project" value="UniProtKB-UniRule"/>
</dbReference>
<dbReference type="Gene3D" id="1.20.58.360">
    <property type="entry name" value="Shigella T3SS effector IpaH defines"/>
    <property type="match status" value="1"/>
</dbReference>
<dbReference type="RefSeq" id="WP_186752318.1">
    <property type="nucleotide sequence ID" value="NZ_CP077084.1"/>
</dbReference>
<keyword evidence="6" id="KW-0832">Ubl conjugation</keyword>
<comment type="PTM">
    <text evidence="6">Ubiquitinated in the presence of host E1 ubiquitin-activating enzyme, E2 ubiquitin-conjugating enzyme and ubiquitin.</text>
</comment>
<evidence type="ECO:0000313" key="8">
    <source>
        <dbReference type="EMBL" id="MBC3295719.1"/>
    </source>
</evidence>
<evidence type="ECO:0000256" key="2">
    <source>
        <dbReference type="ARBA" id="ARBA00012483"/>
    </source>
</evidence>
<feature type="active site" description="Glycyl thioester intermediate" evidence="6">
    <location>
        <position position="1387"/>
    </location>
</feature>
<reference evidence="8" key="1">
    <citation type="journal article" date="2020" name="Microorganisms">
        <title>Reliable Identification of Environmental Pseudomonas Isolates Using the rpoD Gene.</title>
        <authorList>
            <consortium name="The Broad Institute Genome Sequencing Platform"/>
            <person name="Girard L."/>
            <person name="Lood C."/>
            <person name="Rokni-Zadeh H."/>
            <person name="van Noort V."/>
            <person name="Lavigne R."/>
            <person name="De Mot R."/>
        </authorList>
    </citation>
    <scope>NUCLEOTIDE SEQUENCE [LARGE SCALE GENOMIC DNA]</scope>
    <source>
        <strain evidence="8">SWRI145</strain>
    </source>
</reference>
<keyword evidence="6" id="KW-0964">Secreted</keyword>
<feature type="domain" description="NEL" evidence="7">
    <location>
        <begin position="1291"/>
        <end position="1618"/>
    </location>
</feature>
<keyword evidence="3" id="KW-0433">Leucine-rich repeat</keyword>
<gene>
    <name evidence="9" type="ORF">HU722_0006680</name>
    <name evidence="8" type="ORF">HU722_29740</name>
</gene>
<dbReference type="Pfam" id="PF20178">
    <property type="entry name" value="ToxA_N"/>
    <property type="match status" value="1"/>
</dbReference>
<dbReference type="GO" id="GO:0061630">
    <property type="term" value="F:ubiquitin protein ligase activity"/>
    <property type="evidence" value="ECO:0007669"/>
    <property type="project" value="UniProtKB-EC"/>
</dbReference>
<dbReference type="InterPro" id="IPR032675">
    <property type="entry name" value="LRR_dom_sf"/>
</dbReference>
<dbReference type="InterPro" id="IPR046673">
    <property type="entry name" value="ToxA_N"/>
</dbReference>
<name>A0A8H9YWE6_9PSED</name>
<dbReference type="GO" id="GO:0005737">
    <property type="term" value="C:cytoplasm"/>
    <property type="evidence" value="ECO:0007669"/>
    <property type="project" value="TreeGrafter"/>
</dbReference>
<keyword evidence="6" id="KW-0833">Ubl conjugation pathway</keyword>
<evidence type="ECO:0000256" key="1">
    <source>
        <dbReference type="ARBA" id="ARBA00000900"/>
    </source>
</evidence>
<dbReference type="PANTHER" id="PTHR48051:SF1">
    <property type="entry name" value="RAS SUPPRESSOR PROTEIN 1"/>
    <property type="match status" value="1"/>
</dbReference>
<evidence type="ECO:0000256" key="6">
    <source>
        <dbReference type="PROSITE-ProRule" id="PRU01398"/>
    </source>
</evidence>
<comment type="similarity">
    <text evidence="6">Belongs to the LRR-containing bacterial E3 ligase family.</text>
</comment>
<dbReference type="PROSITE" id="PS51450">
    <property type="entry name" value="LRR"/>
    <property type="match status" value="1"/>
</dbReference>
<dbReference type="InterPro" id="IPR003591">
    <property type="entry name" value="Leu-rich_rpt_typical-subtyp"/>
</dbReference>
<dbReference type="GO" id="GO:0016567">
    <property type="term" value="P:protein ubiquitination"/>
    <property type="evidence" value="ECO:0007669"/>
    <property type="project" value="InterPro"/>
</dbReference>
<evidence type="ECO:0000256" key="4">
    <source>
        <dbReference type="ARBA" id="ARBA00022737"/>
    </source>
</evidence>
<dbReference type="Pfam" id="PF13855">
    <property type="entry name" value="LRR_8"/>
    <property type="match status" value="1"/>
</dbReference>
<dbReference type="InterPro" id="IPR001611">
    <property type="entry name" value="Leu-rich_rpt"/>
</dbReference>
<comment type="catalytic activity">
    <reaction evidence="1">
        <text>S-ubiquitinyl-[E2 ubiquitin-conjugating enzyme]-L-cysteine + [acceptor protein]-L-lysine = [E2 ubiquitin-conjugating enzyme]-L-cysteine + N(6)-ubiquitinyl-[acceptor protein]-L-lysine.</text>
        <dbReference type="EC" id="2.3.2.27"/>
    </reaction>
</comment>